<feature type="chain" id="PRO_5040841200" evidence="2">
    <location>
        <begin position="22"/>
        <end position="226"/>
    </location>
</feature>
<proteinExistence type="predicted"/>
<feature type="signal peptide" evidence="2">
    <location>
        <begin position="1"/>
        <end position="21"/>
    </location>
</feature>
<dbReference type="Proteomes" id="UP001139000">
    <property type="component" value="Unassembled WGS sequence"/>
</dbReference>
<evidence type="ECO:0000256" key="2">
    <source>
        <dbReference type="SAM" id="SignalP"/>
    </source>
</evidence>
<name>A0A9X1PH17_9BACT</name>
<evidence type="ECO:0000313" key="5">
    <source>
        <dbReference type="Proteomes" id="UP001139000"/>
    </source>
</evidence>
<evidence type="ECO:0000259" key="3">
    <source>
        <dbReference type="Pfam" id="PF13505"/>
    </source>
</evidence>
<evidence type="ECO:0000256" key="1">
    <source>
        <dbReference type="ARBA" id="ARBA00022729"/>
    </source>
</evidence>
<accession>A0A9X1PH17</accession>
<feature type="domain" description="Outer membrane protein beta-barrel" evidence="3">
    <location>
        <begin position="8"/>
        <end position="207"/>
    </location>
</feature>
<reference evidence="4" key="1">
    <citation type="submission" date="2021-12" db="EMBL/GenBank/DDBJ databases">
        <title>Novel species in genus Dyadobacter.</title>
        <authorList>
            <person name="Ma C."/>
        </authorList>
    </citation>
    <scope>NUCLEOTIDE SEQUENCE</scope>
    <source>
        <strain evidence="4">LJ419</strain>
    </source>
</reference>
<dbReference type="InterPro" id="IPR027385">
    <property type="entry name" value="Beta-barrel_OMP"/>
</dbReference>
<dbReference type="Pfam" id="PF13505">
    <property type="entry name" value="OMP_b-brl"/>
    <property type="match status" value="1"/>
</dbReference>
<keyword evidence="5" id="KW-1185">Reference proteome</keyword>
<gene>
    <name evidence="4" type="ORF">LXM26_05765</name>
</gene>
<evidence type="ECO:0000313" key="4">
    <source>
        <dbReference type="EMBL" id="MCF0060990.1"/>
    </source>
</evidence>
<keyword evidence="1 2" id="KW-0732">Signal</keyword>
<dbReference type="AlphaFoldDB" id="A0A9X1PH17"/>
<comment type="caution">
    <text evidence="4">The sequence shown here is derived from an EMBL/GenBank/DDBJ whole genome shotgun (WGS) entry which is preliminary data.</text>
</comment>
<dbReference type="EMBL" id="JAJTTC010000001">
    <property type="protein sequence ID" value="MCF0060990.1"/>
    <property type="molecule type" value="Genomic_DNA"/>
</dbReference>
<dbReference type="RefSeq" id="WP_234654046.1">
    <property type="nucleotide sequence ID" value="NZ_CP094997.1"/>
</dbReference>
<organism evidence="4 5">
    <name type="scientific">Dyadobacter chenwenxiniae</name>
    <dbReference type="NCBI Taxonomy" id="2906456"/>
    <lineage>
        <taxon>Bacteria</taxon>
        <taxon>Pseudomonadati</taxon>
        <taxon>Bacteroidota</taxon>
        <taxon>Cytophagia</taxon>
        <taxon>Cytophagales</taxon>
        <taxon>Spirosomataceae</taxon>
        <taxon>Dyadobacter</taxon>
    </lineage>
</organism>
<protein>
    <submittedName>
        <fullName evidence="4">Porin family protein</fullName>
    </submittedName>
</protein>
<sequence length="226" mass="25189">MKKRIIFILLLQICAASAVKAQLEGRRFLSGGIGASFYNTNPDLDEATNNYNGNVSIGIGMFKTQTKAVGWNLTGYVGGGKSLRYINGQSEPKSGINQYGIGVGRFWQFYKHFNEKIGIYIGPNVNLNYGYKKEWLTEQNDINEQKTHTTNLSLGVSAGVYYKLSERWWLDASLGFATPFSVGYTKTNNEFLASSQTTKASQFNYNLSPTFNFPSVGLGLRYFLAN</sequence>